<gene>
    <name evidence="2" type="ORF">C1I91_16320</name>
</gene>
<name>A0A410DVH9_9CLOT</name>
<dbReference type="PANTHER" id="PTHR30383">
    <property type="entry name" value="THIOESTERASE 1/PROTEASE 1/LYSOPHOSPHOLIPASE L1"/>
    <property type="match status" value="1"/>
</dbReference>
<dbReference type="InterPro" id="IPR036514">
    <property type="entry name" value="SGNH_hydro_sf"/>
</dbReference>
<dbReference type="GO" id="GO:0004622">
    <property type="term" value="F:phosphatidylcholine lysophospholipase activity"/>
    <property type="evidence" value="ECO:0007669"/>
    <property type="project" value="TreeGrafter"/>
</dbReference>
<dbReference type="SUPFAM" id="SSF52266">
    <property type="entry name" value="SGNH hydrolase"/>
    <property type="match status" value="1"/>
</dbReference>
<sequence length="216" mass="24688">MNIRRKSKILFQGDSITDGNRTRDNDPNHFLGHGYAYIVSAKLGVDEPEKDYEFINRGISGNRIVDLYGRWQEDTLNIKPDILSILVGVNDIAWEVNVGAGIPANKYGKVYKLLIEETREVNHECIIVIMEPFILPVGGVKEKYDYWNDEISKRQVIVRAIAEENNCIFVPLQQQFNDACKKAAPDHWIWDGVHPTAAGHELIARQWMKVLDEALK</sequence>
<dbReference type="PANTHER" id="PTHR30383:SF5">
    <property type="entry name" value="SGNH HYDROLASE-TYPE ESTERASE DOMAIN-CONTAINING PROTEIN"/>
    <property type="match status" value="1"/>
</dbReference>
<reference evidence="2 3" key="1">
    <citation type="submission" date="2018-01" db="EMBL/GenBank/DDBJ databases">
        <title>Genome Sequencing and Assembly of Anaerobacter polyendosporus strain CT4.</title>
        <authorList>
            <person name="Tachaapaikoon C."/>
            <person name="Sutheeworapong S."/>
            <person name="Jenjaroenpun P."/>
            <person name="Wongsurawat T."/>
            <person name="Nookeaw I."/>
            <person name="Cheawchanlertfa P."/>
            <person name="Kosugi A."/>
            <person name="Cheevadhanarak S."/>
            <person name="Ratanakhanokchai K."/>
        </authorList>
    </citation>
    <scope>NUCLEOTIDE SEQUENCE [LARGE SCALE GENOMIC DNA]</scope>
    <source>
        <strain evidence="2 3">CT4</strain>
    </source>
</reference>
<dbReference type="Gene3D" id="3.40.50.1110">
    <property type="entry name" value="SGNH hydrolase"/>
    <property type="match status" value="1"/>
</dbReference>
<dbReference type="InterPro" id="IPR051532">
    <property type="entry name" value="Ester_Hydrolysis_Enzymes"/>
</dbReference>
<dbReference type="CDD" id="cd01834">
    <property type="entry name" value="SGNH_hydrolase_like_2"/>
    <property type="match status" value="1"/>
</dbReference>
<evidence type="ECO:0000259" key="1">
    <source>
        <dbReference type="Pfam" id="PF13472"/>
    </source>
</evidence>
<dbReference type="KEGG" id="cmah:C1I91_16320"/>
<evidence type="ECO:0000313" key="3">
    <source>
        <dbReference type="Proteomes" id="UP000286268"/>
    </source>
</evidence>
<dbReference type="AlphaFoldDB" id="A0A410DVH9"/>
<dbReference type="Proteomes" id="UP000286268">
    <property type="component" value="Chromosome"/>
</dbReference>
<accession>A0A410DVH9</accession>
<feature type="domain" description="SGNH hydrolase-type esterase" evidence="1">
    <location>
        <begin position="13"/>
        <end position="202"/>
    </location>
</feature>
<dbReference type="OrthoDB" id="9794725at2"/>
<proteinExistence type="predicted"/>
<dbReference type="EMBL" id="CP025746">
    <property type="protein sequence ID" value="QAA33075.1"/>
    <property type="molecule type" value="Genomic_DNA"/>
</dbReference>
<dbReference type="Pfam" id="PF13472">
    <property type="entry name" value="Lipase_GDSL_2"/>
    <property type="match status" value="1"/>
</dbReference>
<keyword evidence="3" id="KW-1185">Reference proteome</keyword>
<protein>
    <submittedName>
        <fullName evidence="2">Lysophospholipase</fullName>
    </submittedName>
</protein>
<evidence type="ECO:0000313" key="2">
    <source>
        <dbReference type="EMBL" id="QAA33075.1"/>
    </source>
</evidence>
<dbReference type="InterPro" id="IPR013830">
    <property type="entry name" value="SGNH_hydro"/>
</dbReference>
<organism evidence="2 3">
    <name type="scientific">Clostridium manihotivorum</name>
    <dbReference type="NCBI Taxonomy" id="2320868"/>
    <lineage>
        <taxon>Bacteria</taxon>
        <taxon>Bacillati</taxon>
        <taxon>Bacillota</taxon>
        <taxon>Clostridia</taxon>
        <taxon>Eubacteriales</taxon>
        <taxon>Clostridiaceae</taxon>
        <taxon>Clostridium</taxon>
    </lineage>
</organism>
<dbReference type="RefSeq" id="WP_128213805.1">
    <property type="nucleotide sequence ID" value="NZ_CP025746.1"/>
</dbReference>